<feature type="transmembrane region" description="Helical" evidence="1">
    <location>
        <begin position="100"/>
        <end position="121"/>
    </location>
</feature>
<evidence type="ECO:0000313" key="3">
    <source>
        <dbReference type="Proteomes" id="UP001596527"/>
    </source>
</evidence>
<feature type="transmembrane region" description="Helical" evidence="1">
    <location>
        <begin position="251"/>
        <end position="272"/>
    </location>
</feature>
<dbReference type="InterPro" id="IPR002798">
    <property type="entry name" value="SpoIIM-like"/>
</dbReference>
<evidence type="ECO:0000313" key="2">
    <source>
        <dbReference type="EMBL" id="MFC7580165.1"/>
    </source>
</evidence>
<dbReference type="Proteomes" id="UP001596527">
    <property type="component" value="Unassembled WGS sequence"/>
</dbReference>
<dbReference type="RefSeq" id="WP_380971919.1">
    <property type="nucleotide sequence ID" value="NZ_JBHTEF010000001.1"/>
</dbReference>
<sequence>MDIDALRASRGPAWTRLHELGGRARLDGPEIDELALLYRQGAADLASVRAQNPDPDLIRALSRDLAAARGRLTGTAGASTRAVSRWFRVSLPAALYGIRWWILGVTVAFLAVAALQAWWLLRDPSLFASVGSPSQLERYARHDFVDYYSQDTSAQFGASVWLNNAFVALQCVGGGITGFFPVYALYQNAANIGLSAAIVIEYAGPAQFFAFILPHGVPELTAVLIAGAAGLRVFWALLVPGPRTRVEAVASTGRAMVTIALGLVILLFGSGLLEGFVTPSGLPVGVKIALGVALTAGVWAYILVVGFRAARAGFTGDLEADSGYAVPVAG</sequence>
<accession>A0ABW2SJ73</accession>
<keyword evidence="1" id="KW-0472">Membrane</keyword>
<dbReference type="EMBL" id="JBHTEF010000001">
    <property type="protein sequence ID" value="MFC7580165.1"/>
    <property type="molecule type" value="Genomic_DNA"/>
</dbReference>
<dbReference type="PANTHER" id="PTHR35337:SF1">
    <property type="entry name" value="SLR1478 PROTEIN"/>
    <property type="match status" value="1"/>
</dbReference>
<feature type="transmembrane region" description="Helical" evidence="1">
    <location>
        <begin position="220"/>
        <end position="239"/>
    </location>
</feature>
<keyword evidence="1" id="KW-1133">Transmembrane helix</keyword>
<keyword evidence="3" id="KW-1185">Reference proteome</keyword>
<comment type="caution">
    <text evidence="2">The sequence shown here is derived from an EMBL/GenBank/DDBJ whole genome shotgun (WGS) entry which is preliminary data.</text>
</comment>
<dbReference type="PANTHER" id="PTHR35337">
    <property type="entry name" value="SLR1478 PROTEIN"/>
    <property type="match status" value="1"/>
</dbReference>
<feature type="transmembrane region" description="Helical" evidence="1">
    <location>
        <begin position="193"/>
        <end position="214"/>
    </location>
</feature>
<feature type="transmembrane region" description="Helical" evidence="1">
    <location>
        <begin position="165"/>
        <end position="186"/>
    </location>
</feature>
<proteinExistence type="predicted"/>
<keyword evidence="1" id="KW-0812">Transmembrane</keyword>
<reference evidence="3" key="1">
    <citation type="journal article" date="2019" name="Int. J. Syst. Evol. Microbiol.">
        <title>The Global Catalogue of Microorganisms (GCM) 10K type strain sequencing project: providing services to taxonomists for standard genome sequencing and annotation.</title>
        <authorList>
            <consortium name="The Broad Institute Genomics Platform"/>
            <consortium name="The Broad Institute Genome Sequencing Center for Infectious Disease"/>
            <person name="Wu L."/>
            <person name="Ma J."/>
        </authorList>
    </citation>
    <scope>NUCLEOTIDE SEQUENCE [LARGE SCALE GENOMIC DNA]</scope>
    <source>
        <strain evidence="3">CCUG 56698</strain>
    </source>
</reference>
<protein>
    <submittedName>
        <fullName evidence="2">Stage II sporulation protein M</fullName>
    </submittedName>
</protein>
<organism evidence="2 3">
    <name type="scientific">Schaalia naturae</name>
    <dbReference type="NCBI Taxonomy" id="635203"/>
    <lineage>
        <taxon>Bacteria</taxon>
        <taxon>Bacillati</taxon>
        <taxon>Actinomycetota</taxon>
        <taxon>Actinomycetes</taxon>
        <taxon>Actinomycetales</taxon>
        <taxon>Actinomycetaceae</taxon>
        <taxon>Schaalia</taxon>
    </lineage>
</organism>
<name>A0ABW2SJ73_9ACTO</name>
<gene>
    <name evidence="2" type="ORF">ACFQWG_02875</name>
</gene>
<dbReference type="Pfam" id="PF01944">
    <property type="entry name" value="SpoIIM"/>
    <property type="match status" value="1"/>
</dbReference>
<evidence type="ECO:0000256" key="1">
    <source>
        <dbReference type="SAM" id="Phobius"/>
    </source>
</evidence>
<feature type="transmembrane region" description="Helical" evidence="1">
    <location>
        <begin position="284"/>
        <end position="304"/>
    </location>
</feature>